<gene>
    <name evidence="3" type="ORF">N0V84_000506</name>
</gene>
<feature type="compositionally biased region" description="Polar residues" evidence="2">
    <location>
        <begin position="1"/>
        <end position="22"/>
    </location>
</feature>
<accession>A0A9W8WML3</accession>
<feature type="region of interest" description="Disordered" evidence="2">
    <location>
        <begin position="1"/>
        <end position="57"/>
    </location>
</feature>
<proteinExistence type="inferred from homology"/>
<dbReference type="Proteomes" id="UP001140502">
    <property type="component" value="Unassembled WGS sequence"/>
</dbReference>
<dbReference type="OrthoDB" id="2013972at2759"/>
<keyword evidence="4" id="KW-1185">Reference proteome</keyword>
<protein>
    <recommendedName>
        <fullName evidence="5">Methyltransferase</fullName>
    </recommendedName>
</protein>
<name>A0A9W8WML3_9HYPO</name>
<organism evidence="3 4">
    <name type="scientific">Fusarium piperis</name>
    <dbReference type="NCBI Taxonomy" id="1435070"/>
    <lineage>
        <taxon>Eukaryota</taxon>
        <taxon>Fungi</taxon>
        <taxon>Dikarya</taxon>
        <taxon>Ascomycota</taxon>
        <taxon>Pezizomycotina</taxon>
        <taxon>Sordariomycetes</taxon>
        <taxon>Hypocreomycetidae</taxon>
        <taxon>Hypocreales</taxon>
        <taxon>Nectriaceae</taxon>
        <taxon>Fusarium</taxon>
        <taxon>Fusarium solani species complex</taxon>
    </lineage>
</organism>
<evidence type="ECO:0008006" key="5">
    <source>
        <dbReference type="Google" id="ProtNLM"/>
    </source>
</evidence>
<feature type="compositionally biased region" description="Acidic residues" evidence="2">
    <location>
        <begin position="40"/>
        <end position="49"/>
    </location>
</feature>
<dbReference type="PANTHER" id="PTHR43591">
    <property type="entry name" value="METHYLTRANSFERASE"/>
    <property type="match status" value="1"/>
</dbReference>
<dbReference type="EMBL" id="JAPEUR010000005">
    <property type="protein sequence ID" value="KAJ4328937.1"/>
    <property type="molecule type" value="Genomic_DNA"/>
</dbReference>
<comment type="similarity">
    <text evidence="1">Belongs to the methyltransferase superfamily. LaeA methyltransferase family.</text>
</comment>
<evidence type="ECO:0000256" key="1">
    <source>
        <dbReference type="ARBA" id="ARBA00038158"/>
    </source>
</evidence>
<dbReference type="AlphaFoldDB" id="A0A9W8WML3"/>
<evidence type="ECO:0000313" key="4">
    <source>
        <dbReference type="Proteomes" id="UP001140502"/>
    </source>
</evidence>
<evidence type="ECO:0000313" key="3">
    <source>
        <dbReference type="EMBL" id="KAJ4328937.1"/>
    </source>
</evidence>
<comment type="caution">
    <text evidence="3">The sequence shown here is derived from an EMBL/GenBank/DDBJ whole genome shotgun (WGS) entry which is preliminary data.</text>
</comment>
<dbReference type="GO" id="GO:0008168">
    <property type="term" value="F:methyltransferase activity"/>
    <property type="evidence" value="ECO:0007669"/>
    <property type="project" value="TreeGrafter"/>
</dbReference>
<dbReference type="InterPro" id="IPR029063">
    <property type="entry name" value="SAM-dependent_MTases_sf"/>
</dbReference>
<dbReference type="SUPFAM" id="SSF53335">
    <property type="entry name" value="S-adenosyl-L-methionine-dependent methyltransferases"/>
    <property type="match status" value="1"/>
</dbReference>
<reference evidence="3" key="1">
    <citation type="submission" date="2022-10" db="EMBL/GenBank/DDBJ databases">
        <title>Tapping the CABI collections for fungal endophytes: first genome assemblies for Collariella, Neodidymelliopsis, Ascochyta clinopodiicola, Didymella pomorum, Didymosphaeria variabile, Neocosmospora piperis and Neocucurbitaria cava.</title>
        <authorList>
            <person name="Hill R."/>
        </authorList>
    </citation>
    <scope>NUCLEOTIDE SEQUENCE</scope>
    <source>
        <strain evidence="3">IMI 366586</strain>
    </source>
</reference>
<dbReference type="CDD" id="cd02440">
    <property type="entry name" value="AdoMet_MTases"/>
    <property type="match status" value="1"/>
</dbReference>
<dbReference type="Pfam" id="PF13489">
    <property type="entry name" value="Methyltransf_23"/>
    <property type="match status" value="1"/>
</dbReference>
<dbReference type="Gene3D" id="3.40.50.150">
    <property type="entry name" value="Vaccinia Virus protein VP39"/>
    <property type="match status" value="1"/>
</dbReference>
<evidence type="ECO:0000256" key="2">
    <source>
        <dbReference type="SAM" id="MobiDB-lite"/>
    </source>
</evidence>
<sequence length="340" mass="38031">MSEQQATKESQAAAVPQTQNQPLPGVLPAQHWAQIAQTQDPEDDADSAIEDNGSSTASLSSSILQYRTIHGRTYHSDRGNAEYWASNDERQNEALDIIHHVLTLSHDGKLHLAPVGDNVEKAIDIGTGTVGTEISPIQPSWVPPNLEFQMDDCTQEWTFGENSFDFVHIRWLFGSIIDWTALFKQAYKTLKPGGYIETHEPSIRFESDDGTVNDKTAMGQLGKIFVEGGKKMGRSMTVLEDGIQRKALEGAGFEAIEEANFKTPIGSWPHDPKQKEIARFQQLAVEQDTEGTMIYVAALAGWSKEEVTVYIAQLRREFRSKDIHGYYRRKVLWARKPGLS</sequence>
<dbReference type="PANTHER" id="PTHR43591:SF10">
    <property type="entry name" value="ABC TRANSMEMBRANE TYPE-1 DOMAIN-CONTAINING PROTEIN-RELATED"/>
    <property type="match status" value="1"/>
</dbReference>